<dbReference type="InterPro" id="IPR011005">
    <property type="entry name" value="Dihydropteroate_synth-like_sf"/>
</dbReference>
<dbReference type="EC" id="1.17.7.3" evidence="10"/>
<dbReference type="GO" id="GO:0005506">
    <property type="term" value="F:iron ion binding"/>
    <property type="evidence" value="ECO:0007669"/>
    <property type="project" value="InterPro"/>
</dbReference>
<feature type="domain" description="IspG TIM-barrel" evidence="8">
    <location>
        <begin position="6"/>
        <end position="250"/>
    </location>
</feature>
<dbReference type="NCBIfam" id="TIGR00612">
    <property type="entry name" value="ispG_gcpE"/>
    <property type="match status" value="1"/>
</dbReference>
<sequence>MERRETRGLQVGTVKVGAGAPVSVQSMTSTQTTEVVATLAQIRELAEAGCEIVRVAVPDEAAADCLPAILEGSPIPVIADIHFDHRLALMALEAGVAGLRLNPGNIGSEGRIREVVEAARERGVSIRIGVNAGSLEKDILAEIDHTDPDALPKAMVKSALRHIRILEGMEFFDIKVSLKASSIWPTVKAYRLLAKEVDYPFHIGITEAGTKFGGTVKSSVGIGLLLAEGLGDTLRVSLSGDPVEEVRVGWEILKSLNLRQRGVSVVACPTCGRIKIDAAALALTIEQRLGAITEPVTVAVMGCVVNGPGEATEADVGITGGDGVALLYVGGAVVRKVPEEELADAVEQEVLKVVAARQEGREVAKA</sequence>
<dbReference type="GO" id="GO:0051539">
    <property type="term" value="F:4 iron, 4 sulfur cluster binding"/>
    <property type="evidence" value="ECO:0007669"/>
    <property type="project" value="UniProtKB-KW"/>
</dbReference>
<dbReference type="PIRSF" id="PIRSF004640">
    <property type="entry name" value="IspG"/>
    <property type="match status" value="1"/>
</dbReference>
<accession>A0A3B0QVZ3</accession>
<dbReference type="InterPro" id="IPR058579">
    <property type="entry name" value="IspG_C"/>
</dbReference>
<dbReference type="Pfam" id="PF04551">
    <property type="entry name" value="GcpE"/>
    <property type="match status" value="1"/>
</dbReference>
<evidence type="ECO:0000256" key="3">
    <source>
        <dbReference type="ARBA" id="ARBA00022723"/>
    </source>
</evidence>
<evidence type="ECO:0000256" key="4">
    <source>
        <dbReference type="ARBA" id="ARBA00023002"/>
    </source>
</evidence>
<dbReference type="SUPFAM" id="SSF56014">
    <property type="entry name" value="Nitrite and sulphite reductase 4Fe-4S domain-like"/>
    <property type="match status" value="1"/>
</dbReference>
<evidence type="ECO:0000259" key="9">
    <source>
        <dbReference type="Pfam" id="PF26540"/>
    </source>
</evidence>
<dbReference type="AlphaFoldDB" id="A0A3B0QVZ3"/>
<organism evidence="10">
    <name type="scientific">hydrothermal vent metagenome</name>
    <dbReference type="NCBI Taxonomy" id="652676"/>
    <lineage>
        <taxon>unclassified sequences</taxon>
        <taxon>metagenomes</taxon>
        <taxon>ecological metagenomes</taxon>
    </lineage>
</organism>
<evidence type="ECO:0000256" key="1">
    <source>
        <dbReference type="ARBA" id="ARBA00001966"/>
    </source>
</evidence>
<dbReference type="SUPFAM" id="SSF51395">
    <property type="entry name" value="FMN-linked oxidoreductases"/>
    <property type="match status" value="1"/>
</dbReference>
<feature type="domain" description="IspG C-terminal" evidence="9">
    <location>
        <begin position="265"/>
        <end position="350"/>
    </location>
</feature>
<dbReference type="InterPro" id="IPR058578">
    <property type="entry name" value="IspG_TIM"/>
</dbReference>
<reference evidence="10" key="1">
    <citation type="submission" date="2018-06" db="EMBL/GenBank/DDBJ databases">
        <authorList>
            <person name="Zhirakovskaya E."/>
        </authorList>
    </citation>
    <scope>NUCLEOTIDE SEQUENCE</scope>
</reference>
<keyword evidence="6" id="KW-0411">Iron-sulfur</keyword>
<name>A0A3B0QVZ3_9ZZZZ</name>
<dbReference type="NCBIfam" id="NF001540">
    <property type="entry name" value="PRK00366.1"/>
    <property type="match status" value="1"/>
</dbReference>
<keyword evidence="2" id="KW-0004">4Fe-4S</keyword>
<evidence type="ECO:0000259" key="8">
    <source>
        <dbReference type="Pfam" id="PF04551"/>
    </source>
</evidence>
<keyword evidence="3" id="KW-0479">Metal-binding</keyword>
<dbReference type="Gene3D" id="3.20.20.20">
    <property type="entry name" value="Dihydropteroate synthase-like"/>
    <property type="match status" value="1"/>
</dbReference>
<dbReference type="Pfam" id="PF26540">
    <property type="entry name" value="GcpE_C"/>
    <property type="match status" value="1"/>
</dbReference>
<dbReference type="Gene3D" id="3.30.413.10">
    <property type="entry name" value="Sulfite Reductase Hemoprotein, domain 1"/>
    <property type="match status" value="1"/>
</dbReference>
<evidence type="ECO:0000256" key="7">
    <source>
        <dbReference type="ARBA" id="ARBA00023229"/>
    </source>
</evidence>
<evidence type="ECO:0000256" key="2">
    <source>
        <dbReference type="ARBA" id="ARBA00022485"/>
    </source>
</evidence>
<evidence type="ECO:0000256" key="5">
    <source>
        <dbReference type="ARBA" id="ARBA00023004"/>
    </source>
</evidence>
<evidence type="ECO:0000313" key="10">
    <source>
        <dbReference type="EMBL" id="VAV85660.1"/>
    </source>
</evidence>
<dbReference type="GO" id="GO:0019288">
    <property type="term" value="P:isopentenyl diphosphate biosynthetic process, methylerythritol 4-phosphate pathway"/>
    <property type="evidence" value="ECO:0007669"/>
    <property type="project" value="TreeGrafter"/>
</dbReference>
<evidence type="ECO:0000256" key="6">
    <source>
        <dbReference type="ARBA" id="ARBA00023014"/>
    </source>
</evidence>
<dbReference type="InterPro" id="IPR004588">
    <property type="entry name" value="IspG_bac-typ"/>
</dbReference>
<dbReference type="HAMAP" id="MF_00159">
    <property type="entry name" value="IspG"/>
    <property type="match status" value="1"/>
</dbReference>
<dbReference type="GO" id="GO:0141197">
    <property type="term" value="F:4-hydroxy-3-methylbut-2-enyl-diphosphate synthase activity (flavodoxin)"/>
    <property type="evidence" value="ECO:0007669"/>
    <property type="project" value="UniProtKB-EC"/>
</dbReference>
<dbReference type="FunFam" id="3.20.20.20:FF:000001">
    <property type="entry name" value="4-hydroxy-3-methylbut-2-en-1-yl diphosphate synthase (flavodoxin)"/>
    <property type="match status" value="1"/>
</dbReference>
<comment type="cofactor">
    <cofactor evidence="1">
        <name>[4Fe-4S] cluster</name>
        <dbReference type="ChEBI" id="CHEBI:49883"/>
    </cofactor>
</comment>
<dbReference type="GO" id="GO:0046429">
    <property type="term" value="F:4-hydroxy-3-methylbut-2-en-1-yl diphosphate synthase activity (ferredoxin)"/>
    <property type="evidence" value="ECO:0007669"/>
    <property type="project" value="InterPro"/>
</dbReference>
<dbReference type="PANTHER" id="PTHR30454">
    <property type="entry name" value="4-HYDROXY-3-METHYLBUT-2-EN-1-YL DIPHOSPHATE SYNTHASE"/>
    <property type="match status" value="1"/>
</dbReference>
<gene>
    <name evidence="10" type="ORF">MNBD_DELTA01-2016</name>
</gene>
<proteinExistence type="inferred from homology"/>
<dbReference type="EMBL" id="UOEA01000093">
    <property type="protein sequence ID" value="VAV85660.1"/>
    <property type="molecule type" value="Genomic_DNA"/>
</dbReference>
<dbReference type="GO" id="GO:0016114">
    <property type="term" value="P:terpenoid biosynthetic process"/>
    <property type="evidence" value="ECO:0007669"/>
    <property type="project" value="InterPro"/>
</dbReference>
<keyword evidence="7" id="KW-0414">Isoprene biosynthesis</keyword>
<dbReference type="InterPro" id="IPR045854">
    <property type="entry name" value="NO2/SO3_Rdtase_4Fe4S_sf"/>
</dbReference>
<dbReference type="PANTHER" id="PTHR30454:SF0">
    <property type="entry name" value="4-HYDROXY-3-METHYLBUT-2-EN-1-YL DIPHOSPHATE SYNTHASE (FERREDOXIN), CHLOROPLASTIC"/>
    <property type="match status" value="1"/>
</dbReference>
<keyword evidence="5" id="KW-0408">Iron</keyword>
<dbReference type="InterPro" id="IPR016425">
    <property type="entry name" value="IspG_bac"/>
</dbReference>
<protein>
    <submittedName>
        <fullName evidence="10">(E)-4-hydroxy-3-methylbut-2-enyl-diphosphate synthase (Flavodoxin)</fullName>
        <ecNumber evidence="10">1.17.7.3</ecNumber>
    </submittedName>
</protein>
<keyword evidence="4 10" id="KW-0560">Oxidoreductase</keyword>